<name>X0SL86_9ZZZZ</name>
<dbReference type="Gene3D" id="2.130.10.30">
    <property type="entry name" value="Regulator of chromosome condensation 1/beta-lactamase-inhibitor protein II"/>
    <property type="match status" value="2"/>
</dbReference>
<dbReference type="PROSITE" id="PS50012">
    <property type="entry name" value="RCC1_3"/>
    <property type="match status" value="1"/>
</dbReference>
<dbReference type="PANTHER" id="PTHR45982">
    <property type="entry name" value="REGULATOR OF CHROMOSOME CONDENSATION"/>
    <property type="match status" value="1"/>
</dbReference>
<feature type="non-terminal residue" evidence="1">
    <location>
        <position position="1"/>
    </location>
</feature>
<dbReference type="InterPro" id="IPR009091">
    <property type="entry name" value="RCC1/BLIP-II"/>
</dbReference>
<reference evidence="1" key="1">
    <citation type="journal article" date="2014" name="Front. Microbiol.">
        <title>High frequency of phylogenetically diverse reductive dehalogenase-homologous genes in deep subseafloor sedimentary metagenomes.</title>
        <authorList>
            <person name="Kawai M."/>
            <person name="Futagami T."/>
            <person name="Toyoda A."/>
            <person name="Takaki Y."/>
            <person name="Nishi S."/>
            <person name="Hori S."/>
            <person name="Arai W."/>
            <person name="Tsubouchi T."/>
            <person name="Morono Y."/>
            <person name="Uchiyama I."/>
            <person name="Ito T."/>
            <person name="Fujiyama A."/>
            <person name="Inagaki F."/>
            <person name="Takami H."/>
        </authorList>
    </citation>
    <scope>NUCLEOTIDE SEQUENCE</scope>
    <source>
        <strain evidence="1">Expedition CK06-06</strain>
    </source>
</reference>
<accession>X0SL86</accession>
<dbReference type="Pfam" id="PF00415">
    <property type="entry name" value="RCC1"/>
    <property type="match status" value="1"/>
</dbReference>
<comment type="caution">
    <text evidence="1">The sequence shown here is derived from an EMBL/GenBank/DDBJ whole genome shotgun (WGS) entry which is preliminary data.</text>
</comment>
<sequence>HNSVGTLGNGTLEDSDIPVQVLNLDNVVAIDLTEGIGVAADREGNIWFWGNLIFSSVMHPNVTAPVKISYLEDVKSINVLGGDVNLLKDDGTIWHIKLDETSLTKFIDPVKILDINNVRSISESLALKNDGTLCALRDSEQSQGGLIDGVQDIIGLANVYNRRTVILKEDGTVWAWGLNDFGQLGNGSLEDSDVPVRVSNLTDIVAISANYDYNLALKKDGTVWFWGLEKPAGDASLGRNIPVRIKNFDYGSLIYAAPQ</sequence>
<dbReference type="AlphaFoldDB" id="X0SL86"/>
<dbReference type="PANTHER" id="PTHR45982:SF1">
    <property type="entry name" value="REGULATOR OF CHROMOSOME CONDENSATION"/>
    <property type="match status" value="1"/>
</dbReference>
<dbReference type="EMBL" id="BARS01002990">
    <property type="protein sequence ID" value="GAF75891.1"/>
    <property type="molecule type" value="Genomic_DNA"/>
</dbReference>
<dbReference type="SUPFAM" id="SSF50985">
    <property type="entry name" value="RCC1/BLIP-II"/>
    <property type="match status" value="1"/>
</dbReference>
<evidence type="ECO:0000313" key="1">
    <source>
        <dbReference type="EMBL" id="GAF75891.1"/>
    </source>
</evidence>
<organism evidence="1">
    <name type="scientific">marine sediment metagenome</name>
    <dbReference type="NCBI Taxonomy" id="412755"/>
    <lineage>
        <taxon>unclassified sequences</taxon>
        <taxon>metagenomes</taxon>
        <taxon>ecological metagenomes</taxon>
    </lineage>
</organism>
<dbReference type="InterPro" id="IPR000408">
    <property type="entry name" value="Reg_chr_condens"/>
</dbReference>
<protein>
    <submittedName>
        <fullName evidence="1">Uncharacterized protein</fullName>
    </submittedName>
</protein>
<gene>
    <name evidence="1" type="ORF">S01H1_05750</name>
</gene>
<dbReference type="InterPro" id="IPR051553">
    <property type="entry name" value="Ran_GTPase-activating"/>
</dbReference>
<proteinExistence type="predicted"/>